<gene>
    <name evidence="1" type="ORF">BOTBODRAFT_90706</name>
</gene>
<dbReference type="Proteomes" id="UP000027195">
    <property type="component" value="Unassembled WGS sequence"/>
</dbReference>
<evidence type="ECO:0000313" key="2">
    <source>
        <dbReference type="Proteomes" id="UP000027195"/>
    </source>
</evidence>
<accession>A0A067MN21</accession>
<sequence length="62" mass="6815">NHALTWQLIRIIENTPEIKQGLFPPPGAHVSTSKGGGKAKSDHHWAICELLFAHSENPAYKA</sequence>
<dbReference type="OrthoDB" id="3266275at2759"/>
<protein>
    <submittedName>
        <fullName evidence="1">Uncharacterized protein</fullName>
    </submittedName>
</protein>
<dbReference type="HOGENOM" id="CLU_2910215_0_0_1"/>
<name>A0A067MN21_BOTB1</name>
<feature type="non-terminal residue" evidence="1">
    <location>
        <position position="1"/>
    </location>
</feature>
<feature type="non-terminal residue" evidence="1">
    <location>
        <position position="62"/>
    </location>
</feature>
<reference evidence="2" key="1">
    <citation type="journal article" date="2014" name="Proc. Natl. Acad. Sci. U.S.A.">
        <title>Extensive sampling of basidiomycete genomes demonstrates inadequacy of the white-rot/brown-rot paradigm for wood decay fungi.</title>
        <authorList>
            <person name="Riley R."/>
            <person name="Salamov A.A."/>
            <person name="Brown D.W."/>
            <person name="Nagy L.G."/>
            <person name="Floudas D."/>
            <person name="Held B.W."/>
            <person name="Levasseur A."/>
            <person name="Lombard V."/>
            <person name="Morin E."/>
            <person name="Otillar R."/>
            <person name="Lindquist E.A."/>
            <person name="Sun H."/>
            <person name="LaButti K.M."/>
            <person name="Schmutz J."/>
            <person name="Jabbour D."/>
            <person name="Luo H."/>
            <person name="Baker S.E."/>
            <person name="Pisabarro A.G."/>
            <person name="Walton J.D."/>
            <person name="Blanchette R.A."/>
            <person name="Henrissat B."/>
            <person name="Martin F."/>
            <person name="Cullen D."/>
            <person name="Hibbett D.S."/>
            <person name="Grigoriev I.V."/>
        </authorList>
    </citation>
    <scope>NUCLEOTIDE SEQUENCE [LARGE SCALE GENOMIC DNA]</scope>
    <source>
        <strain evidence="2">FD-172 SS1</strain>
    </source>
</reference>
<keyword evidence="2" id="KW-1185">Reference proteome</keyword>
<dbReference type="AlphaFoldDB" id="A0A067MN21"/>
<dbReference type="EMBL" id="KL198024">
    <property type="protein sequence ID" value="KDQ17168.1"/>
    <property type="molecule type" value="Genomic_DNA"/>
</dbReference>
<evidence type="ECO:0000313" key="1">
    <source>
        <dbReference type="EMBL" id="KDQ17168.1"/>
    </source>
</evidence>
<organism evidence="1 2">
    <name type="scientific">Botryobasidium botryosum (strain FD-172 SS1)</name>
    <dbReference type="NCBI Taxonomy" id="930990"/>
    <lineage>
        <taxon>Eukaryota</taxon>
        <taxon>Fungi</taxon>
        <taxon>Dikarya</taxon>
        <taxon>Basidiomycota</taxon>
        <taxon>Agaricomycotina</taxon>
        <taxon>Agaricomycetes</taxon>
        <taxon>Cantharellales</taxon>
        <taxon>Botryobasidiaceae</taxon>
        <taxon>Botryobasidium</taxon>
    </lineage>
</organism>
<dbReference type="InParanoid" id="A0A067MN21"/>
<proteinExistence type="predicted"/>